<dbReference type="SMART" id="SM00355">
    <property type="entry name" value="ZnF_C2H2"/>
    <property type="match status" value="4"/>
</dbReference>
<feature type="domain" description="C2H2-type" evidence="2">
    <location>
        <begin position="74"/>
        <end position="99"/>
    </location>
</feature>
<feature type="domain" description="C2H2-type" evidence="2">
    <location>
        <begin position="309"/>
        <end position="331"/>
    </location>
</feature>
<evidence type="ECO:0000313" key="4">
    <source>
        <dbReference type="Proteomes" id="UP000829196"/>
    </source>
</evidence>
<reference evidence="3" key="1">
    <citation type="journal article" date="2022" name="Front. Genet.">
        <title>Chromosome-Scale Assembly of the Dendrobium nobile Genome Provides Insights Into the Molecular Mechanism of the Biosynthesis of the Medicinal Active Ingredient of Dendrobium.</title>
        <authorList>
            <person name="Xu Q."/>
            <person name="Niu S.-C."/>
            <person name="Li K.-L."/>
            <person name="Zheng P.-J."/>
            <person name="Zhang X.-J."/>
            <person name="Jia Y."/>
            <person name="Liu Y."/>
            <person name="Niu Y.-X."/>
            <person name="Yu L.-H."/>
            <person name="Chen D.-F."/>
            <person name="Zhang G.-Q."/>
        </authorList>
    </citation>
    <scope>NUCLEOTIDE SEQUENCE</scope>
    <source>
        <tissue evidence="3">Leaf</tissue>
    </source>
</reference>
<keyword evidence="4" id="KW-1185">Reference proteome</keyword>
<evidence type="ECO:0000259" key="2">
    <source>
        <dbReference type="PROSITE" id="PS50157"/>
    </source>
</evidence>
<dbReference type="PANTHER" id="PTHR46869">
    <property type="entry name" value="C2H2-LIKE ZINC FINGER PROTEIN"/>
    <property type="match status" value="1"/>
</dbReference>
<keyword evidence="1" id="KW-0863">Zinc-finger</keyword>
<dbReference type="EMBL" id="JAGYWB010000012">
    <property type="protein sequence ID" value="KAI0501146.1"/>
    <property type="molecule type" value="Genomic_DNA"/>
</dbReference>
<comment type="caution">
    <text evidence="3">The sequence shown here is derived from an EMBL/GenBank/DDBJ whole genome shotgun (WGS) entry which is preliminary data.</text>
</comment>
<dbReference type="GO" id="GO:0008270">
    <property type="term" value="F:zinc ion binding"/>
    <property type="evidence" value="ECO:0007669"/>
    <property type="project" value="UniProtKB-KW"/>
</dbReference>
<keyword evidence="1" id="KW-0862">Zinc</keyword>
<dbReference type="Proteomes" id="UP000829196">
    <property type="component" value="Unassembled WGS sequence"/>
</dbReference>
<gene>
    <name evidence="3" type="ORF">KFK09_016089</name>
</gene>
<dbReference type="Gene3D" id="3.30.160.60">
    <property type="entry name" value="Classic Zinc Finger"/>
    <property type="match status" value="2"/>
</dbReference>
<proteinExistence type="predicted"/>
<dbReference type="PANTHER" id="PTHR46869:SF6">
    <property type="entry name" value="C2H2-TYPE DOMAIN-CONTAINING PROTEIN"/>
    <property type="match status" value="1"/>
</dbReference>
<dbReference type="InterPro" id="IPR013087">
    <property type="entry name" value="Znf_C2H2_type"/>
</dbReference>
<sequence length="405" mass="45126">MEKHRCKICSKCFPCGRSLGGHMRSHMRFCSSVKEKEKLENSSYVLRENPKKTGMLLDFAGEDPTSLSSSLKTKQCKVCSKEFPSWKALFGHMRCHSNKICRRSFEAEKQEEDQEEEEEEVSWKHRSMLTSAASSITEYEQEQEEVAISLMMLSRDVGGYWSIAADSSDKQSEVMEDDELIKRSDEFGSFDLEYSGEESGKQKIMTLAEFGKKRARIAEKGSELNAHEAKLGIIELKLESRYQCAACKKGFHSYQALGGHRASHKRIRGCCFQNPNANFDDKTEAYVEHLTVVEMEHSYSGLSKKSRIHECSICGKIFSSGQALGGHKRSHLVSTADASSCGDNAAAVAVTAAAVAVTVAAAVEVPELLDLNLPAPVDDESSHVKPWWSGESIEHEQNSINLINF</sequence>
<evidence type="ECO:0000313" key="3">
    <source>
        <dbReference type="EMBL" id="KAI0501146.1"/>
    </source>
</evidence>
<dbReference type="PROSITE" id="PS50157">
    <property type="entry name" value="ZINC_FINGER_C2H2_2"/>
    <property type="match status" value="4"/>
</dbReference>
<dbReference type="SUPFAM" id="SSF57667">
    <property type="entry name" value="beta-beta-alpha zinc fingers"/>
    <property type="match status" value="2"/>
</dbReference>
<name>A0A8T3AX31_DENNO</name>
<dbReference type="InterPro" id="IPR036236">
    <property type="entry name" value="Znf_C2H2_sf"/>
</dbReference>
<feature type="domain" description="C2H2-type" evidence="2">
    <location>
        <begin position="4"/>
        <end position="26"/>
    </location>
</feature>
<dbReference type="Pfam" id="PF13912">
    <property type="entry name" value="zf-C2H2_6"/>
    <property type="match status" value="4"/>
</dbReference>
<dbReference type="PROSITE" id="PS00028">
    <property type="entry name" value="ZINC_FINGER_C2H2_1"/>
    <property type="match status" value="4"/>
</dbReference>
<dbReference type="OrthoDB" id="9451254at2759"/>
<dbReference type="AlphaFoldDB" id="A0A8T3AX31"/>
<keyword evidence="1" id="KW-0479">Metal-binding</keyword>
<protein>
    <recommendedName>
        <fullName evidence="2">C2H2-type domain-containing protein</fullName>
    </recommendedName>
</protein>
<evidence type="ECO:0000256" key="1">
    <source>
        <dbReference type="PROSITE-ProRule" id="PRU00042"/>
    </source>
</evidence>
<organism evidence="3 4">
    <name type="scientific">Dendrobium nobile</name>
    <name type="common">Orchid</name>
    <dbReference type="NCBI Taxonomy" id="94219"/>
    <lineage>
        <taxon>Eukaryota</taxon>
        <taxon>Viridiplantae</taxon>
        <taxon>Streptophyta</taxon>
        <taxon>Embryophyta</taxon>
        <taxon>Tracheophyta</taxon>
        <taxon>Spermatophyta</taxon>
        <taxon>Magnoliopsida</taxon>
        <taxon>Liliopsida</taxon>
        <taxon>Asparagales</taxon>
        <taxon>Orchidaceae</taxon>
        <taxon>Epidendroideae</taxon>
        <taxon>Malaxideae</taxon>
        <taxon>Dendrobiinae</taxon>
        <taxon>Dendrobium</taxon>
    </lineage>
</organism>
<accession>A0A8T3AX31</accession>
<feature type="domain" description="C2H2-type" evidence="2">
    <location>
        <begin position="242"/>
        <end position="269"/>
    </location>
</feature>